<sequence>MRRYRFGWFAALIAAAYTAAAVLFGVIALVTGDAGLLARLLTYEQEGGLPVGWVPILVLIAAFHGWALWQILRGRQAGPVPAAAGRAVRGLRAVLYVQVAFGLLDVVPVDVPWWAEAAAGLGWLILAVLFFVVLRGTARAMAAFAAAALALGEVSWIGTEVADYFDAPVVGRIFGATELYGLPWTLGIVLLLVAQAVDGRWRRATVWAGFCSAAAPYLLVPFSSTFLFARASDGVAPVMRGLATATALLLVVWQARSAHELAGPQAEADARAARPRPAPLRSWPLAVVAVALPLLPPAVGLLDGTPPWHGAGISFGWTSYAPNGFPDLVPRALASLVDTVAVLGGLSVLVLVAVLRRTSGLARATVLVLLAAAAVEVVIALTAAARADDLASGLQVWGDPDLMSSMLDGHLSGVSRLWFGGAFAAAALLLLAALPGSVGRPHSRLRVAATVAAAAAPLCFLSVADQGGGPVTTARECAGRWERGTEPAAPTGEKAFICATRGATGMLKVAPDLPDRFLVAYGRRLCDVHTRNDPAELTRVHRTDKVQVRDLSHALAEICPSAAAVVAAEQERQDRETREWAEARRRVCATARRHRPRIRPVSRVVQWDPVTMVDYGALEAYEPDIAGEEFEASDPSYADDLLTVRPGFLGLGVDSDAPLCVTTETYDRRPPVETTGWQRVVEVGYLSVSGEIRLAHPLGGDSLPNLAVRGKGHYRIRIHYSWERSKDGVRDRQRLLIMSYPARGDRVVVYRKPGER</sequence>
<feature type="transmembrane region" description="Helical" evidence="1">
    <location>
        <begin position="235"/>
        <end position="253"/>
    </location>
</feature>
<reference evidence="2 3" key="1">
    <citation type="submission" date="2024-10" db="EMBL/GenBank/DDBJ databases">
        <title>The Natural Products Discovery Center: Release of the First 8490 Sequenced Strains for Exploring Actinobacteria Biosynthetic Diversity.</title>
        <authorList>
            <person name="Kalkreuter E."/>
            <person name="Kautsar S.A."/>
            <person name="Yang D."/>
            <person name="Bader C.D."/>
            <person name="Teijaro C.N."/>
            <person name="Fluegel L."/>
            <person name="Davis C.M."/>
            <person name="Simpson J.R."/>
            <person name="Lauterbach L."/>
            <person name="Steele A.D."/>
            <person name="Gui C."/>
            <person name="Meng S."/>
            <person name="Li G."/>
            <person name="Viehrig K."/>
            <person name="Ye F."/>
            <person name="Su P."/>
            <person name="Kiefer A.F."/>
            <person name="Nichols A."/>
            <person name="Cepeda A.J."/>
            <person name="Yan W."/>
            <person name="Fan B."/>
            <person name="Jiang Y."/>
            <person name="Adhikari A."/>
            <person name="Zheng C.-J."/>
            <person name="Schuster L."/>
            <person name="Cowan T.M."/>
            <person name="Smanski M.J."/>
            <person name="Chevrette M.G."/>
            <person name="De Carvalho L.P.S."/>
            <person name="Shen B."/>
        </authorList>
    </citation>
    <scope>NUCLEOTIDE SEQUENCE [LARGE SCALE GENOMIC DNA]</scope>
    <source>
        <strain evidence="2 3">NPDC001281</strain>
    </source>
</reference>
<dbReference type="RefSeq" id="WP_387345091.1">
    <property type="nucleotide sequence ID" value="NZ_JBIAXI010000019.1"/>
</dbReference>
<evidence type="ECO:0000313" key="2">
    <source>
        <dbReference type="EMBL" id="MFF4776687.1"/>
    </source>
</evidence>
<keyword evidence="3" id="KW-1185">Reference proteome</keyword>
<feature type="transmembrane region" description="Helical" evidence="1">
    <location>
        <begin position="204"/>
        <end position="229"/>
    </location>
</feature>
<gene>
    <name evidence="2" type="ORF">ACFY05_27890</name>
</gene>
<feature type="transmembrane region" description="Helical" evidence="1">
    <location>
        <begin position="417"/>
        <end position="438"/>
    </location>
</feature>
<evidence type="ECO:0008006" key="4">
    <source>
        <dbReference type="Google" id="ProtNLM"/>
    </source>
</evidence>
<feature type="transmembrane region" description="Helical" evidence="1">
    <location>
        <begin position="283"/>
        <end position="302"/>
    </location>
</feature>
<keyword evidence="1" id="KW-0472">Membrane</keyword>
<feature type="transmembrane region" description="Helical" evidence="1">
    <location>
        <begin position="445"/>
        <end position="464"/>
    </location>
</feature>
<feature type="transmembrane region" description="Helical" evidence="1">
    <location>
        <begin position="332"/>
        <end position="354"/>
    </location>
</feature>
<feature type="transmembrane region" description="Helical" evidence="1">
    <location>
        <begin position="179"/>
        <end position="197"/>
    </location>
</feature>
<feature type="transmembrane region" description="Helical" evidence="1">
    <location>
        <begin position="7"/>
        <end position="30"/>
    </location>
</feature>
<comment type="caution">
    <text evidence="2">The sequence shown here is derived from an EMBL/GenBank/DDBJ whole genome shotgun (WGS) entry which is preliminary data.</text>
</comment>
<feature type="transmembrane region" description="Helical" evidence="1">
    <location>
        <begin position="90"/>
        <end position="107"/>
    </location>
</feature>
<evidence type="ECO:0000313" key="3">
    <source>
        <dbReference type="Proteomes" id="UP001602119"/>
    </source>
</evidence>
<name>A0ABW6VDM2_MICFU</name>
<organism evidence="2 3">
    <name type="scientific">Microtetraspora fusca</name>
    <dbReference type="NCBI Taxonomy" id="1997"/>
    <lineage>
        <taxon>Bacteria</taxon>
        <taxon>Bacillati</taxon>
        <taxon>Actinomycetota</taxon>
        <taxon>Actinomycetes</taxon>
        <taxon>Streptosporangiales</taxon>
        <taxon>Streptosporangiaceae</taxon>
        <taxon>Microtetraspora</taxon>
    </lineage>
</organism>
<feature type="transmembrane region" description="Helical" evidence="1">
    <location>
        <begin position="50"/>
        <end position="69"/>
    </location>
</feature>
<proteinExistence type="predicted"/>
<protein>
    <recommendedName>
        <fullName evidence="4">Integral membrane protein</fullName>
    </recommendedName>
</protein>
<accession>A0ABW6VDM2</accession>
<dbReference type="EMBL" id="JBIAXI010000019">
    <property type="protein sequence ID" value="MFF4776687.1"/>
    <property type="molecule type" value="Genomic_DNA"/>
</dbReference>
<keyword evidence="1" id="KW-1133">Transmembrane helix</keyword>
<feature type="transmembrane region" description="Helical" evidence="1">
    <location>
        <begin position="366"/>
        <end position="385"/>
    </location>
</feature>
<feature type="transmembrane region" description="Helical" evidence="1">
    <location>
        <begin position="141"/>
        <end position="159"/>
    </location>
</feature>
<keyword evidence="1" id="KW-0812">Transmembrane</keyword>
<feature type="transmembrane region" description="Helical" evidence="1">
    <location>
        <begin position="113"/>
        <end position="134"/>
    </location>
</feature>
<dbReference type="Proteomes" id="UP001602119">
    <property type="component" value="Unassembled WGS sequence"/>
</dbReference>
<evidence type="ECO:0000256" key="1">
    <source>
        <dbReference type="SAM" id="Phobius"/>
    </source>
</evidence>